<dbReference type="InterPro" id="IPR001179">
    <property type="entry name" value="PPIase_FKBP_dom"/>
</dbReference>
<dbReference type="PROSITE" id="PS50059">
    <property type="entry name" value="FKBP_PPIASE"/>
    <property type="match status" value="1"/>
</dbReference>
<evidence type="ECO:0000259" key="6">
    <source>
        <dbReference type="PROSITE" id="PS50059"/>
    </source>
</evidence>
<reference evidence="7" key="1">
    <citation type="submission" date="2021-01" db="EMBL/GenBank/DDBJ databases">
        <title>Marivirga aurantiaca sp. nov., isolated from intertidal surface sediments.</title>
        <authorList>
            <person name="Zhang M."/>
        </authorList>
    </citation>
    <scope>NUCLEOTIDE SEQUENCE</scope>
    <source>
        <strain evidence="7">S37H4</strain>
    </source>
</reference>
<evidence type="ECO:0000313" key="7">
    <source>
        <dbReference type="EMBL" id="MBK6265879.1"/>
    </source>
</evidence>
<dbReference type="PROSITE" id="PS51257">
    <property type="entry name" value="PROKAR_LIPOPROTEIN"/>
    <property type="match status" value="1"/>
</dbReference>
<sequence length="176" mass="19542">MFRNLILILCAGAIFSSCNKDCENEYGQCSEEQLAKDIQIIQNYLEDNNLEAERHFSDLFYIIDHEGDGDLPNRGQELSVNYVGKYLDGRVFDTSVDSVAREAGIFSETRVYEPIKFQLGAGQVILGWEIGLALLKEGSVATFIIPSGLAYGPEGKGPIPPNTVLLFEVELVDIKF</sequence>
<feature type="domain" description="PPIase FKBP-type" evidence="6">
    <location>
        <begin position="75"/>
        <end position="175"/>
    </location>
</feature>
<gene>
    <name evidence="7" type="ORF">JKA74_12615</name>
</gene>
<keyword evidence="2 4" id="KW-0697">Rotamase</keyword>
<keyword evidence="8" id="KW-1185">Reference proteome</keyword>
<dbReference type="EC" id="5.2.1.8" evidence="5"/>
<comment type="catalytic activity">
    <reaction evidence="1 4 5">
        <text>[protein]-peptidylproline (omega=180) = [protein]-peptidylproline (omega=0)</text>
        <dbReference type="Rhea" id="RHEA:16237"/>
        <dbReference type="Rhea" id="RHEA-COMP:10747"/>
        <dbReference type="Rhea" id="RHEA-COMP:10748"/>
        <dbReference type="ChEBI" id="CHEBI:83833"/>
        <dbReference type="ChEBI" id="CHEBI:83834"/>
        <dbReference type="EC" id="5.2.1.8"/>
    </reaction>
</comment>
<accession>A0A934WZI3</accession>
<protein>
    <recommendedName>
        <fullName evidence="5">Peptidyl-prolyl cis-trans isomerase</fullName>
        <ecNumber evidence="5">5.2.1.8</ecNumber>
    </recommendedName>
</protein>
<evidence type="ECO:0000256" key="4">
    <source>
        <dbReference type="PROSITE-ProRule" id="PRU00277"/>
    </source>
</evidence>
<dbReference type="EMBL" id="JAEQBW010000005">
    <property type="protein sequence ID" value="MBK6265879.1"/>
    <property type="molecule type" value="Genomic_DNA"/>
</dbReference>
<dbReference type="RefSeq" id="WP_201431555.1">
    <property type="nucleotide sequence ID" value="NZ_JAEQBW010000005.1"/>
</dbReference>
<keyword evidence="3 4" id="KW-0413">Isomerase</keyword>
<dbReference type="Gene3D" id="3.10.50.40">
    <property type="match status" value="1"/>
</dbReference>
<evidence type="ECO:0000313" key="8">
    <source>
        <dbReference type="Proteomes" id="UP000611723"/>
    </source>
</evidence>
<evidence type="ECO:0000256" key="5">
    <source>
        <dbReference type="RuleBase" id="RU003915"/>
    </source>
</evidence>
<dbReference type="InterPro" id="IPR050689">
    <property type="entry name" value="FKBP-type_PPIase"/>
</dbReference>
<comment type="caution">
    <text evidence="7">The sequence shown here is derived from an EMBL/GenBank/DDBJ whole genome shotgun (WGS) entry which is preliminary data.</text>
</comment>
<proteinExistence type="inferred from homology"/>
<dbReference type="GO" id="GO:0003755">
    <property type="term" value="F:peptidyl-prolyl cis-trans isomerase activity"/>
    <property type="evidence" value="ECO:0007669"/>
    <property type="project" value="UniProtKB-UniRule"/>
</dbReference>
<evidence type="ECO:0000256" key="3">
    <source>
        <dbReference type="ARBA" id="ARBA00023235"/>
    </source>
</evidence>
<evidence type="ECO:0000256" key="1">
    <source>
        <dbReference type="ARBA" id="ARBA00000971"/>
    </source>
</evidence>
<dbReference type="InterPro" id="IPR046357">
    <property type="entry name" value="PPIase_dom_sf"/>
</dbReference>
<evidence type="ECO:0000256" key="2">
    <source>
        <dbReference type="ARBA" id="ARBA00023110"/>
    </source>
</evidence>
<dbReference type="Proteomes" id="UP000611723">
    <property type="component" value="Unassembled WGS sequence"/>
</dbReference>
<dbReference type="PANTHER" id="PTHR10516">
    <property type="entry name" value="PEPTIDYL-PROLYL CIS-TRANS ISOMERASE"/>
    <property type="match status" value="1"/>
</dbReference>
<dbReference type="PANTHER" id="PTHR10516:SF443">
    <property type="entry name" value="FK506-BINDING PROTEIN 59-RELATED"/>
    <property type="match status" value="1"/>
</dbReference>
<name>A0A934WZI3_9BACT</name>
<dbReference type="AlphaFoldDB" id="A0A934WZI3"/>
<comment type="similarity">
    <text evidence="5">Belongs to the FKBP-type PPIase family.</text>
</comment>
<dbReference type="Pfam" id="PF00254">
    <property type="entry name" value="FKBP_C"/>
    <property type="match status" value="1"/>
</dbReference>
<dbReference type="SUPFAM" id="SSF54534">
    <property type="entry name" value="FKBP-like"/>
    <property type="match status" value="1"/>
</dbReference>
<organism evidence="7 8">
    <name type="scientific">Marivirga aurantiaca</name>
    <dbReference type="NCBI Taxonomy" id="2802615"/>
    <lineage>
        <taxon>Bacteria</taxon>
        <taxon>Pseudomonadati</taxon>
        <taxon>Bacteroidota</taxon>
        <taxon>Cytophagia</taxon>
        <taxon>Cytophagales</taxon>
        <taxon>Marivirgaceae</taxon>
        <taxon>Marivirga</taxon>
    </lineage>
</organism>